<dbReference type="GO" id="GO:0046872">
    <property type="term" value="F:metal ion binding"/>
    <property type="evidence" value="ECO:0007669"/>
    <property type="project" value="UniProtKB-KW"/>
</dbReference>
<evidence type="ECO:0000256" key="1">
    <source>
        <dbReference type="ARBA" id="ARBA00001947"/>
    </source>
</evidence>
<dbReference type="InterPro" id="IPR036866">
    <property type="entry name" value="RibonucZ/Hydroxyglut_hydro"/>
</dbReference>
<evidence type="ECO:0000313" key="7">
    <source>
        <dbReference type="EMBL" id="XCN73979.1"/>
    </source>
</evidence>
<gene>
    <name evidence="7" type="ORF">Q3M24_04270</name>
</gene>
<reference evidence="7" key="2">
    <citation type="submission" date="2024-06" db="EMBL/GenBank/DDBJ databases">
        <authorList>
            <person name="Plum-Jensen L.E."/>
            <person name="Schramm A."/>
            <person name="Marshall I.P.G."/>
        </authorList>
    </citation>
    <scope>NUCLEOTIDE SEQUENCE</scope>
    <source>
        <strain evidence="7">Rat1</strain>
    </source>
</reference>
<keyword evidence="4" id="KW-0378">Hydrolase</keyword>
<evidence type="ECO:0000259" key="6">
    <source>
        <dbReference type="SMART" id="SM00849"/>
    </source>
</evidence>
<evidence type="ECO:0000256" key="4">
    <source>
        <dbReference type="ARBA" id="ARBA00022801"/>
    </source>
</evidence>
<dbReference type="Gene3D" id="3.60.15.10">
    <property type="entry name" value="Ribonuclease Z/Hydroxyacylglutathione hydrolase-like"/>
    <property type="match status" value="1"/>
</dbReference>
<dbReference type="AlphaFoldDB" id="A0AAU8LYJ0"/>
<evidence type="ECO:0000256" key="5">
    <source>
        <dbReference type="ARBA" id="ARBA00022833"/>
    </source>
</evidence>
<dbReference type="SMART" id="SM00849">
    <property type="entry name" value="Lactamase_B"/>
    <property type="match status" value="1"/>
</dbReference>
<dbReference type="SUPFAM" id="SSF56281">
    <property type="entry name" value="Metallo-hydrolase/oxidoreductase"/>
    <property type="match status" value="1"/>
</dbReference>
<dbReference type="Pfam" id="PF00753">
    <property type="entry name" value="Lactamase_B"/>
    <property type="match status" value="1"/>
</dbReference>
<dbReference type="PANTHER" id="PTHR42978">
    <property type="entry name" value="QUORUM-QUENCHING LACTONASE YTNP-RELATED-RELATED"/>
    <property type="match status" value="1"/>
</dbReference>
<dbReference type="KEGG" id="eaj:Q3M24_04270"/>
<name>A0AAU8LYJ0_9BACT</name>
<sequence>MRLELLKVGHCSHPEAVVVRGGTWRARSFPAIVGILHHPQQGYILFDTGYARRFHEATHAFPERLYRWLTPMHLPQTEELPYLLAQRGLTTEDIQYIFISHFHADHIAGLLDFPKARFICSESALYAATHQQRVHGLIKGNLPALLPPDLLQRTTFIEECPTTASGLAQHAFAKGYDIFADGSCLAIALPGHAQGQFGLLCSQDDSRYFLVADACWTRASFKDGSKPLAVANIIMSSTAQYHRTIEALAQLHAMQPDLFIIPSHCQETYDEFSHAQKI</sequence>
<comment type="cofactor">
    <cofactor evidence="1">
        <name>Zn(2+)</name>
        <dbReference type="ChEBI" id="CHEBI:29105"/>
    </cofactor>
</comment>
<evidence type="ECO:0000256" key="3">
    <source>
        <dbReference type="ARBA" id="ARBA00022723"/>
    </source>
</evidence>
<dbReference type="EMBL" id="CP159373">
    <property type="protein sequence ID" value="XCN73979.1"/>
    <property type="molecule type" value="Genomic_DNA"/>
</dbReference>
<organism evidence="7">
    <name type="scientific">Candidatus Electrothrix aestuarii</name>
    <dbReference type="NCBI Taxonomy" id="3062594"/>
    <lineage>
        <taxon>Bacteria</taxon>
        <taxon>Pseudomonadati</taxon>
        <taxon>Thermodesulfobacteriota</taxon>
        <taxon>Desulfobulbia</taxon>
        <taxon>Desulfobulbales</taxon>
        <taxon>Desulfobulbaceae</taxon>
        <taxon>Candidatus Electrothrix</taxon>
    </lineage>
</organism>
<comment type="similarity">
    <text evidence="2">Belongs to the metallo-beta-lactamase superfamily.</text>
</comment>
<keyword evidence="3" id="KW-0479">Metal-binding</keyword>
<dbReference type="PANTHER" id="PTHR42978:SF2">
    <property type="entry name" value="102 KBASES UNSTABLE REGION: FROM 1 TO 119443"/>
    <property type="match status" value="1"/>
</dbReference>
<dbReference type="CDD" id="cd07730">
    <property type="entry name" value="metallo-hydrolase-like_MBL-fold"/>
    <property type="match status" value="1"/>
</dbReference>
<dbReference type="InterPro" id="IPR001279">
    <property type="entry name" value="Metallo-B-lactamas"/>
</dbReference>
<feature type="domain" description="Metallo-beta-lactamase" evidence="6">
    <location>
        <begin position="30"/>
        <end position="264"/>
    </location>
</feature>
<dbReference type="InterPro" id="IPR051013">
    <property type="entry name" value="MBL_superfamily_lactonases"/>
</dbReference>
<evidence type="ECO:0000256" key="2">
    <source>
        <dbReference type="ARBA" id="ARBA00007749"/>
    </source>
</evidence>
<dbReference type="GO" id="GO:0016787">
    <property type="term" value="F:hydrolase activity"/>
    <property type="evidence" value="ECO:0007669"/>
    <property type="project" value="UniProtKB-KW"/>
</dbReference>
<protein>
    <submittedName>
        <fullName evidence="7">MBL fold metallo-hydrolase</fullName>
    </submittedName>
</protein>
<proteinExistence type="inferred from homology"/>
<accession>A0AAU8LYJ0</accession>
<reference evidence="7" key="1">
    <citation type="journal article" date="2024" name="Syst. Appl. Microbiol.">
        <title>First single-strain enrichments of Electrothrix cable bacteria, description of E. aestuarii sp. nov. and E. rattekaaiensis sp. nov., and proposal of a cable bacteria taxonomy following the rules of the SeqCode.</title>
        <authorList>
            <person name="Plum-Jensen L.E."/>
            <person name="Schramm A."/>
            <person name="Marshall I.P.G."/>
        </authorList>
    </citation>
    <scope>NUCLEOTIDE SEQUENCE</scope>
    <source>
        <strain evidence="7">Rat1</strain>
    </source>
</reference>
<keyword evidence="5" id="KW-0862">Zinc</keyword>